<evidence type="ECO:0000313" key="3">
    <source>
        <dbReference type="Proteomes" id="UP000050783"/>
    </source>
</evidence>
<dbReference type="Proteomes" id="UP000050783">
    <property type="component" value="Unassembled WGS sequence"/>
</dbReference>
<dbReference type="Gene3D" id="2.40.50.870">
    <property type="entry name" value="Protein of unknown function (DUF3299)"/>
    <property type="match status" value="1"/>
</dbReference>
<dbReference type="Pfam" id="PF11736">
    <property type="entry name" value="DUF3299"/>
    <property type="match status" value="1"/>
</dbReference>
<reference evidence="2 3" key="1">
    <citation type="submission" date="2015-09" db="EMBL/GenBank/DDBJ databases">
        <authorList>
            <consortium name="Swine Surveillance"/>
        </authorList>
    </citation>
    <scope>NUCLEOTIDE SEQUENCE [LARGE SCALE GENOMIC DNA]</scope>
    <source>
        <strain evidence="2 3">CECT 4292</strain>
    </source>
</reference>
<dbReference type="STRING" id="81569.RUM4293_01235"/>
<organism evidence="2 3">
    <name type="scientific">Ruegeria atlantica</name>
    <dbReference type="NCBI Taxonomy" id="81569"/>
    <lineage>
        <taxon>Bacteria</taxon>
        <taxon>Pseudomonadati</taxon>
        <taxon>Pseudomonadota</taxon>
        <taxon>Alphaproteobacteria</taxon>
        <taxon>Rhodobacterales</taxon>
        <taxon>Roseobacteraceae</taxon>
        <taxon>Ruegeria</taxon>
    </lineage>
</organism>
<dbReference type="InterPro" id="IPR021727">
    <property type="entry name" value="DUF3299"/>
</dbReference>
<feature type="chain" id="PRO_5006061549" description="DUF3299 domain-containing protein" evidence="1">
    <location>
        <begin position="23"/>
        <end position="254"/>
    </location>
</feature>
<dbReference type="GeneID" id="55494598"/>
<sequence length="254" mass="28445">MFFWFRSVLLAGLACYGHSAMATPGTALDWVDLPDPSVQVYEDPYRDLSPEQFDDVLFFVRIRGRLQQDAGSVEERQKWQELLTETEDALAGVGVDVDWLLDQREFVKERRRKAGTSGNPQLDGQTITIAGFAISGPSDPDGRSVAYLVPERGMCSHMPPPPPNQMIRVRLNGDWTPSYFHEPVRLTGTLTIDPTVQNMMVVDGLMPMNATFQLDTERVETLETEADRLEWKQRAADRIRAAGSRKTGGAKASE</sequence>
<evidence type="ECO:0000256" key="1">
    <source>
        <dbReference type="SAM" id="SignalP"/>
    </source>
</evidence>
<keyword evidence="1" id="KW-0732">Signal</keyword>
<protein>
    <recommendedName>
        <fullName evidence="4">DUF3299 domain-containing protein</fullName>
    </recommendedName>
</protein>
<accession>A0A0P1EGZ5</accession>
<proteinExistence type="predicted"/>
<evidence type="ECO:0008006" key="4">
    <source>
        <dbReference type="Google" id="ProtNLM"/>
    </source>
</evidence>
<dbReference type="RefSeq" id="WP_058278700.1">
    <property type="nucleotide sequence ID" value="NZ_CYPU01000068.1"/>
</dbReference>
<evidence type="ECO:0000313" key="2">
    <source>
        <dbReference type="EMBL" id="CUH49254.1"/>
    </source>
</evidence>
<dbReference type="EMBL" id="CYPU01000068">
    <property type="protein sequence ID" value="CUH49254.1"/>
    <property type="molecule type" value="Genomic_DNA"/>
</dbReference>
<name>A0A0P1EGZ5_9RHOB</name>
<feature type="signal peptide" evidence="1">
    <location>
        <begin position="1"/>
        <end position="22"/>
    </location>
</feature>
<dbReference type="OrthoDB" id="9812956at2"/>
<dbReference type="AlphaFoldDB" id="A0A0P1EGZ5"/>
<gene>
    <name evidence="2" type="ORF">RUA4292_03449</name>
</gene>